<dbReference type="EMBL" id="JAQZAO010000010">
    <property type="protein sequence ID" value="MDD7968130.1"/>
    <property type="molecule type" value="Genomic_DNA"/>
</dbReference>
<dbReference type="InterPro" id="IPR032710">
    <property type="entry name" value="NTF2-like_dom_sf"/>
</dbReference>
<gene>
    <name evidence="2" type="ORF">PGB27_22520</name>
</gene>
<dbReference type="SUPFAM" id="SSF54427">
    <property type="entry name" value="NTF2-like"/>
    <property type="match status" value="2"/>
</dbReference>
<evidence type="ECO:0000259" key="1">
    <source>
        <dbReference type="Pfam" id="PF12680"/>
    </source>
</evidence>
<dbReference type="Proteomes" id="UP001300763">
    <property type="component" value="Unassembled WGS sequence"/>
</dbReference>
<proteinExistence type="predicted"/>
<dbReference type="InterPro" id="IPR037401">
    <property type="entry name" value="SnoaL-like"/>
</dbReference>
<keyword evidence="3" id="KW-1185">Reference proteome</keyword>
<accession>A0ABT5SZ40</accession>
<sequence length="270" mass="29288">MPWFPDFANAAELARRQRQAAGRVDPGGAYVHALDSRRVEDLEAIWPDEVVVHDPVAGEIRGHRALRLFVRRSGRWLAEHRARSEPVACTVAAGRAVLELTAHLDAGGLPVAWPVAIVAEADGERSIRFRTYCSRWPVDGRHHVRPPLLAPAHARPPGVVGRLVEALATGDAEAAVGVFAPAGYLREPDAAEHHGVDSYFARCFRGGGSILLGIGATTDDGTRCALEYTCTRWGNRDQPPQAGLAVCERDADDRVAVVRFYDDIERAAAA</sequence>
<evidence type="ECO:0000313" key="3">
    <source>
        <dbReference type="Proteomes" id="UP001300763"/>
    </source>
</evidence>
<dbReference type="Gene3D" id="3.10.450.50">
    <property type="match status" value="2"/>
</dbReference>
<organism evidence="2 3">
    <name type="scientific">Actinomycetospora lemnae</name>
    <dbReference type="NCBI Taxonomy" id="3019891"/>
    <lineage>
        <taxon>Bacteria</taxon>
        <taxon>Bacillati</taxon>
        <taxon>Actinomycetota</taxon>
        <taxon>Actinomycetes</taxon>
        <taxon>Pseudonocardiales</taxon>
        <taxon>Pseudonocardiaceae</taxon>
        <taxon>Actinomycetospora</taxon>
    </lineage>
</organism>
<comment type="caution">
    <text evidence="2">The sequence shown here is derived from an EMBL/GenBank/DDBJ whole genome shotgun (WGS) entry which is preliminary data.</text>
</comment>
<protein>
    <submittedName>
        <fullName evidence="2">Nuclear transport factor 2 family protein</fullName>
    </submittedName>
</protein>
<name>A0ABT5SZ40_9PSEU</name>
<dbReference type="RefSeq" id="WP_274202658.1">
    <property type="nucleotide sequence ID" value="NZ_JAQZAO010000010.1"/>
</dbReference>
<evidence type="ECO:0000313" key="2">
    <source>
        <dbReference type="EMBL" id="MDD7968130.1"/>
    </source>
</evidence>
<reference evidence="2 3" key="1">
    <citation type="submission" date="2023-02" db="EMBL/GenBank/DDBJ databases">
        <title>Genome sequencing required for Actinomycetospora new species description.</title>
        <authorList>
            <person name="Saimee Y."/>
            <person name="Duangmal K."/>
        </authorList>
    </citation>
    <scope>NUCLEOTIDE SEQUENCE [LARGE SCALE GENOMIC DNA]</scope>
    <source>
        <strain evidence="2 3">DW7H6</strain>
    </source>
</reference>
<feature type="domain" description="SnoaL-like" evidence="1">
    <location>
        <begin position="29"/>
        <end position="121"/>
    </location>
</feature>
<dbReference type="Pfam" id="PF12680">
    <property type="entry name" value="SnoaL_2"/>
    <property type="match status" value="1"/>
</dbReference>